<dbReference type="GeneID" id="5970863"/>
<proteinExistence type="predicted"/>
<dbReference type="InParanoid" id="Q0UXS9"/>
<name>Q0UXS9_PHANO</name>
<evidence type="ECO:0000313" key="1">
    <source>
        <dbReference type="EMBL" id="EAT88640.2"/>
    </source>
</evidence>
<dbReference type="KEGG" id="pno:SNOG_03435"/>
<dbReference type="AlphaFoldDB" id="Q0UXS9"/>
<dbReference type="Proteomes" id="UP000001055">
    <property type="component" value="Unassembled WGS sequence"/>
</dbReference>
<gene>
    <name evidence="1" type="ORF">SNOG_03435</name>
</gene>
<dbReference type="RefSeq" id="XP_001794000.1">
    <property type="nucleotide sequence ID" value="XM_001793948.1"/>
</dbReference>
<organism evidence="1 2">
    <name type="scientific">Phaeosphaeria nodorum (strain SN15 / ATCC MYA-4574 / FGSC 10173)</name>
    <name type="common">Glume blotch fungus</name>
    <name type="synonym">Parastagonospora nodorum</name>
    <dbReference type="NCBI Taxonomy" id="321614"/>
    <lineage>
        <taxon>Eukaryota</taxon>
        <taxon>Fungi</taxon>
        <taxon>Dikarya</taxon>
        <taxon>Ascomycota</taxon>
        <taxon>Pezizomycotina</taxon>
        <taxon>Dothideomycetes</taxon>
        <taxon>Pleosporomycetidae</taxon>
        <taxon>Pleosporales</taxon>
        <taxon>Pleosporineae</taxon>
        <taxon>Phaeosphaeriaceae</taxon>
        <taxon>Parastagonospora</taxon>
    </lineage>
</organism>
<dbReference type="VEuPathDB" id="FungiDB:JI435_429090"/>
<sequence length="254" mass="29329">MPRHFLDLPREIRDRVYHELWSSNSDINISPSNYCLEIFSEFHPEPPHWLNTYLDPPYLHEAVEVFDRFGRVYVGTGAKYLSYSKYDETFDARGREESRYDIATFPALLPPFSRHRLFIQFLVPDHVPAPTGYLPLIYWDIRDIRYARKLFKDVNRAGKLRELDMRVQAITHLPDTEYRVDLAPVANLVAGAGYPLDRLEVFIGTDEDDVMWQSTTCALEIVERLLWTEVQKLDAGVLRGMVGGAVADMTGASM</sequence>
<protein>
    <submittedName>
        <fullName evidence="1">Uncharacterized protein</fullName>
    </submittedName>
</protein>
<reference evidence="2" key="1">
    <citation type="journal article" date="2007" name="Plant Cell">
        <title>Dothideomycete-plant interactions illuminated by genome sequencing and EST analysis of the wheat pathogen Stagonospora nodorum.</title>
        <authorList>
            <person name="Hane J.K."/>
            <person name="Lowe R.G."/>
            <person name="Solomon P.S."/>
            <person name="Tan K.C."/>
            <person name="Schoch C.L."/>
            <person name="Spatafora J.W."/>
            <person name="Crous P.W."/>
            <person name="Kodira C."/>
            <person name="Birren B.W."/>
            <person name="Galagan J.E."/>
            <person name="Torriani S.F."/>
            <person name="McDonald B.A."/>
            <person name="Oliver R.P."/>
        </authorList>
    </citation>
    <scope>NUCLEOTIDE SEQUENCE [LARGE SCALE GENOMIC DNA]</scope>
    <source>
        <strain evidence="2">SN15 / ATCC MYA-4574 / FGSC 10173</strain>
    </source>
</reference>
<accession>Q0UXS9</accession>
<dbReference type="HOGENOM" id="CLU_1094624_0_0_1"/>
<evidence type="ECO:0000313" key="2">
    <source>
        <dbReference type="Proteomes" id="UP000001055"/>
    </source>
</evidence>
<dbReference type="EMBL" id="CH445329">
    <property type="protein sequence ID" value="EAT88640.2"/>
    <property type="molecule type" value="Genomic_DNA"/>
</dbReference>